<dbReference type="KEGG" id="wei:EQG49_04205"/>
<gene>
    <name evidence="3" type="ORF">EQG49_04205</name>
</gene>
<dbReference type="InterPro" id="IPR035905">
    <property type="entry name" value="Barstar-like_sf"/>
</dbReference>
<protein>
    <recommendedName>
        <fullName evidence="2">Barstar (barnase inhibitor) domain-containing protein</fullName>
    </recommendedName>
</protein>
<dbReference type="AlphaFoldDB" id="A0A4P6YSU1"/>
<feature type="domain" description="Barstar (barnase inhibitor)" evidence="2">
    <location>
        <begin position="33"/>
        <end position="125"/>
    </location>
</feature>
<dbReference type="Pfam" id="PF01337">
    <property type="entry name" value="Barstar"/>
    <property type="match status" value="1"/>
</dbReference>
<evidence type="ECO:0000256" key="1">
    <source>
        <dbReference type="ARBA" id="ARBA00006845"/>
    </source>
</evidence>
<reference evidence="4" key="1">
    <citation type="submission" date="2019-03" db="EMBL/GenBank/DDBJ databases">
        <title>Weissella sp. 26KH-42 Genome sequencing.</title>
        <authorList>
            <person name="Heo J."/>
            <person name="Kim S.-J."/>
            <person name="Kim J.-S."/>
            <person name="Hong S.-B."/>
            <person name="Kwon S.-W."/>
        </authorList>
    </citation>
    <scope>NUCLEOTIDE SEQUENCE [LARGE SCALE GENOMIC DNA]</scope>
    <source>
        <strain evidence="4">26KH-42</strain>
    </source>
</reference>
<evidence type="ECO:0000259" key="2">
    <source>
        <dbReference type="Pfam" id="PF01337"/>
    </source>
</evidence>
<keyword evidence="4" id="KW-1185">Reference proteome</keyword>
<dbReference type="SUPFAM" id="SSF52038">
    <property type="entry name" value="Barstar-related"/>
    <property type="match status" value="1"/>
</dbReference>
<comment type="similarity">
    <text evidence="1">Belongs to the barstar family.</text>
</comment>
<accession>A0A4P6YSU1</accession>
<evidence type="ECO:0000313" key="3">
    <source>
        <dbReference type="EMBL" id="QBO35720.1"/>
    </source>
</evidence>
<organism evidence="3 4">
    <name type="scientific">Periweissella cryptocerci</name>
    <dbReference type="NCBI Taxonomy" id="2506420"/>
    <lineage>
        <taxon>Bacteria</taxon>
        <taxon>Bacillati</taxon>
        <taxon>Bacillota</taxon>
        <taxon>Bacilli</taxon>
        <taxon>Lactobacillales</taxon>
        <taxon>Lactobacillaceae</taxon>
        <taxon>Periweissella</taxon>
    </lineage>
</organism>
<dbReference type="EMBL" id="CP037940">
    <property type="protein sequence ID" value="QBO35720.1"/>
    <property type="molecule type" value="Genomic_DNA"/>
</dbReference>
<name>A0A4P6YSU1_9LACO</name>
<proteinExistence type="inferred from homology"/>
<dbReference type="InterPro" id="IPR000468">
    <property type="entry name" value="Barstar"/>
</dbReference>
<evidence type="ECO:0000313" key="4">
    <source>
        <dbReference type="Proteomes" id="UP000292886"/>
    </source>
</evidence>
<dbReference type="Proteomes" id="UP000292886">
    <property type="component" value="Chromosome"/>
</dbReference>
<sequence length="156" mass="17932">MMEYMNIISDATASQIDSILKNELENPATFVGRINGSSLHEENDVFSKIGALFQFTNFQMETNSNYAAFYDWMTDLYCLVNKYDSFVLVIDQFNDVFNGDFKKQATLRECLSDIIKFWTDEVEHVVVNGSKRNFSVILGTDITDSEPKKKKFLGLF</sequence>